<dbReference type="InterPro" id="IPR003870">
    <property type="entry name" value="DUF222"/>
</dbReference>
<gene>
    <name evidence="3" type="ORF">HDA45_005847</name>
</gene>
<dbReference type="Proteomes" id="UP000580861">
    <property type="component" value="Unassembled WGS sequence"/>
</dbReference>
<dbReference type="Pfam" id="PF02720">
    <property type="entry name" value="DUF222"/>
    <property type="match status" value="1"/>
</dbReference>
<evidence type="ECO:0000259" key="2">
    <source>
        <dbReference type="SMART" id="SM00507"/>
    </source>
</evidence>
<dbReference type="Gene3D" id="1.10.30.50">
    <property type="match status" value="1"/>
</dbReference>
<dbReference type="EMBL" id="JACHMX010000001">
    <property type="protein sequence ID" value="MBB5855760.1"/>
    <property type="molecule type" value="Genomic_DNA"/>
</dbReference>
<feature type="region of interest" description="Disordered" evidence="1">
    <location>
        <begin position="395"/>
        <end position="419"/>
    </location>
</feature>
<organism evidence="3 4">
    <name type="scientific">Amycolatopsis umgeniensis</name>
    <dbReference type="NCBI Taxonomy" id="336628"/>
    <lineage>
        <taxon>Bacteria</taxon>
        <taxon>Bacillati</taxon>
        <taxon>Actinomycetota</taxon>
        <taxon>Actinomycetes</taxon>
        <taxon>Pseudonocardiales</taxon>
        <taxon>Pseudonocardiaceae</taxon>
        <taxon>Amycolatopsis</taxon>
    </lineage>
</organism>
<accession>A0A841BA12</accession>
<dbReference type="InterPro" id="IPR003615">
    <property type="entry name" value="HNH_nuc"/>
</dbReference>
<dbReference type="SMART" id="SM00507">
    <property type="entry name" value="HNHc"/>
    <property type="match status" value="1"/>
</dbReference>
<evidence type="ECO:0000313" key="4">
    <source>
        <dbReference type="Proteomes" id="UP000580861"/>
    </source>
</evidence>
<reference evidence="3 4" key="1">
    <citation type="submission" date="2020-08" db="EMBL/GenBank/DDBJ databases">
        <title>Sequencing the genomes of 1000 actinobacteria strains.</title>
        <authorList>
            <person name="Klenk H.-P."/>
        </authorList>
    </citation>
    <scope>NUCLEOTIDE SEQUENCE [LARGE SCALE GENOMIC DNA]</scope>
    <source>
        <strain evidence="3 4">DSM 45272</strain>
    </source>
</reference>
<proteinExistence type="predicted"/>
<comment type="caution">
    <text evidence="3">The sequence shown here is derived from an EMBL/GenBank/DDBJ whole genome shotgun (WGS) entry which is preliminary data.</text>
</comment>
<feature type="domain" description="HNH nuclease" evidence="2">
    <location>
        <begin position="320"/>
        <end position="372"/>
    </location>
</feature>
<name>A0A841BA12_9PSEU</name>
<keyword evidence="4" id="KW-1185">Reference proteome</keyword>
<sequence length="419" mass="46545">MTGPFTHYANSVPYFVEFELASEYGRGMTSTLAYNPKAARFLDTSFDEEVSLRQAQGRQVRALAEFAAVGGSRRSVTEEIALRFSVTRNRAFLLVETSRALVSRLPNTLAALERGDIDLYKSSKVTQLTREVSDEVAAQIDAWLAERLAGRDPGAIRGSVSYAVQKFDPDGYRERAAKKRALRRISLEHNDETMSTLSGHLPTEVASSLYASMSRSARSRRNKDKSRTLDQHRADIFAERLLAEDGRGKRRAHIHVYVDLLTLVGARNDPATLAGYGPIPDWLVREIASDSSSTWSRLITDSATGQLLEAGADKYRSPASLARLIMARDRECTQPGCHCPAEFAEIDHIVPRARKGKTDHHNCHIHCKGHNLLREEPGWSAVPTGNGGMIITTPSGHTYETSPEPFHEPRTDLEENTED</sequence>
<evidence type="ECO:0000313" key="3">
    <source>
        <dbReference type="EMBL" id="MBB5855760.1"/>
    </source>
</evidence>
<dbReference type="AlphaFoldDB" id="A0A841BA12"/>
<dbReference type="CDD" id="cd00085">
    <property type="entry name" value="HNHc"/>
    <property type="match status" value="1"/>
</dbReference>
<evidence type="ECO:0000256" key="1">
    <source>
        <dbReference type="SAM" id="MobiDB-lite"/>
    </source>
</evidence>
<protein>
    <recommendedName>
        <fullName evidence="2">HNH nuclease domain-containing protein</fullName>
    </recommendedName>
</protein>